<evidence type="ECO:0000256" key="8">
    <source>
        <dbReference type="RuleBase" id="RU004398"/>
    </source>
</evidence>
<evidence type="ECO:0000256" key="4">
    <source>
        <dbReference type="ARBA" id="ARBA00016009"/>
    </source>
</evidence>
<sequence length="173" mass="19595">METIVLPHLPDHHLHVCLFVKVHNAQFLRQQLLDGNVDFEYAFLDAAVLLSRQHVLAACFRAINDMLQDRLKSKNVHSEIVFSLSPNNNISDSFRRFGVSEITTEILAVKVGNDQMQVEEHLRKHVEGQAVPFTDEILTSIRNEARIQRAYRVETSSDQADAFIIGSMALKGS</sequence>
<dbReference type="PANTHER" id="PTHR15840">
    <property type="entry name" value="CGI-121 FAMILY MEMBER"/>
    <property type="match status" value="1"/>
</dbReference>
<evidence type="ECO:0000256" key="3">
    <source>
        <dbReference type="ARBA" id="ARBA00015316"/>
    </source>
</evidence>
<comment type="similarity">
    <text evidence="2 8">Belongs to the CGI121/TPRKB family.</text>
</comment>
<comment type="subcellular location">
    <subcellularLocation>
        <location evidence="1">Nucleus</location>
    </subcellularLocation>
</comment>
<reference evidence="9 10" key="1">
    <citation type="submission" date="2017-03" db="EMBL/GenBank/DDBJ databases">
        <title>Genomes of endolithic fungi from Antarctica.</title>
        <authorList>
            <person name="Coleine C."/>
            <person name="Masonjones S."/>
            <person name="Stajich J.E."/>
        </authorList>
    </citation>
    <scope>NUCLEOTIDE SEQUENCE [LARGE SCALE GENOMIC DNA]</scope>
    <source>
        <strain evidence="9 10">CCFEE 5311</strain>
    </source>
</reference>
<evidence type="ECO:0000313" key="10">
    <source>
        <dbReference type="Proteomes" id="UP000310066"/>
    </source>
</evidence>
<dbReference type="AlphaFoldDB" id="A0A4U0UKW4"/>
<comment type="function">
    <text evidence="7">Component of the EKC/KEOPS complex that is required for the formation of a threonylcarbamoyl group on adenosine at position 37 (t(6)A37) in tRNAs that read codons beginning with adenine. The complex is probably involved in the transfer of the threonylcarbamoyl moiety of threonylcarbamoyl-AMP (TC-AMP) to the N6 group of A37. CGI121 acts as an allosteric effector that regulates the t(6)A activity of the complex. The EKC/KEOPS complex also promotes both telomere uncapping and telomere elongation. The complex is required for efficient recruitment of transcriptional coactivators. CGI121 is not required for tRNA modification.</text>
</comment>
<organism evidence="9 10">
    <name type="scientific">Friedmanniomyces endolithicus</name>
    <dbReference type="NCBI Taxonomy" id="329885"/>
    <lineage>
        <taxon>Eukaryota</taxon>
        <taxon>Fungi</taxon>
        <taxon>Dikarya</taxon>
        <taxon>Ascomycota</taxon>
        <taxon>Pezizomycotina</taxon>
        <taxon>Dothideomycetes</taxon>
        <taxon>Dothideomycetidae</taxon>
        <taxon>Mycosphaerellales</taxon>
        <taxon>Teratosphaeriaceae</taxon>
        <taxon>Friedmanniomyces</taxon>
    </lineage>
</organism>
<dbReference type="Proteomes" id="UP000310066">
    <property type="component" value="Unassembled WGS sequence"/>
</dbReference>
<dbReference type="GO" id="GO:0002949">
    <property type="term" value="P:tRNA threonylcarbamoyladenosine modification"/>
    <property type="evidence" value="ECO:0007669"/>
    <property type="project" value="TreeGrafter"/>
</dbReference>
<name>A0A4U0UKW4_9PEZI</name>
<dbReference type="GO" id="GO:0005829">
    <property type="term" value="C:cytosol"/>
    <property type="evidence" value="ECO:0007669"/>
    <property type="project" value="TreeGrafter"/>
</dbReference>
<dbReference type="Pfam" id="PF08617">
    <property type="entry name" value="CGI-121"/>
    <property type="match status" value="1"/>
</dbReference>
<protein>
    <recommendedName>
        <fullName evidence="4">EKC/KEOPS complex subunit CGI121</fullName>
    </recommendedName>
    <alternativeName>
        <fullName evidence="3">EKC/KEOPS complex subunit cgi121</fullName>
    </alternativeName>
</protein>
<dbReference type="GO" id="GO:0000408">
    <property type="term" value="C:EKC/KEOPS complex"/>
    <property type="evidence" value="ECO:0007669"/>
    <property type="project" value="TreeGrafter"/>
</dbReference>
<evidence type="ECO:0000256" key="1">
    <source>
        <dbReference type="ARBA" id="ARBA00004123"/>
    </source>
</evidence>
<evidence type="ECO:0000256" key="5">
    <source>
        <dbReference type="ARBA" id="ARBA00022694"/>
    </source>
</evidence>
<dbReference type="OrthoDB" id="329139at2759"/>
<dbReference type="GO" id="GO:0005634">
    <property type="term" value="C:nucleus"/>
    <property type="evidence" value="ECO:0007669"/>
    <property type="project" value="UniProtKB-SubCell"/>
</dbReference>
<dbReference type="PANTHER" id="PTHR15840:SF10">
    <property type="entry name" value="EKC_KEOPS COMPLEX SUBUNIT TPRKB"/>
    <property type="match status" value="1"/>
</dbReference>
<evidence type="ECO:0000256" key="6">
    <source>
        <dbReference type="ARBA" id="ARBA00023242"/>
    </source>
</evidence>
<keyword evidence="5" id="KW-0819">tRNA processing</keyword>
<evidence type="ECO:0000256" key="2">
    <source>
        <dbReference type="ARBA" id="ARBA00005546"/>
    </source>
</evidence>
<evidence type="ECO:0000313" key="9">
    <source>
        <dbReference type="EMBL" id="TKA36207.1"/>
    </source>
</evidence>
<gene>
    <name evidence="9" type="ORF">B0A54_12837</name>
</gene>
<keyword evidence="6 8" id="KW-0539">Nucleus</keyword>
<comment type="caution">
    <text evidence="9">The sequence shown here is derived from an EMBL/GenBank/DDBJ whole genome shotgun (WGS) entry which is preliminary data.</text>
</comment>
<accession>A0A4U0UKW4</accession>
<evidence type="ECO:0000256" key="7">
    <source>
        <dbReference type="ARBA" id="ARBA00025043"/>
    </source>
</evidence>
<dbReference type="SUPFAM" id="SSF143870">
    <property type="entry name" value="PF0523-like"/>
    <property type="match status" value="1"/>
</dbReference>
<dbReference type="EMBL" id="NAJP01000062">
    <property type="protein sequence ID" value="TKA36207.1"/>
    <property type="molecule type" value="Genomic_DNA"/>
</dbReference>
<dbReference type="InterPro" id="IPR036504">
    <property type="entry name" value="CGI121/TPRKB_sf"/>
</dbReference>
<dbReference type="Gene3D" id="3.30.2380.10">
    <property type="entry name" value="CGI121/TPRKB"/>
    <property type="match status" value="1"/>
</dbReference>
<dbReference type="STRING" id="329885.A0A4U0UKW4"/>
<dbReference type="InterPro" id="IPR013926">
    <property type="entry name" value="CGI121/TPRKB"/>
</dbReference>
<proteinExistence type="inferred from homology"/>